<dbReference type="RefSeq" id="WP_378120535.1">
    <property type="nucleotide sequence ID" value="NZ_JBHRTF010000006.1"/>
</dbReference>
<dbReference type="InterPro" id="IPR012675">
    <property type="entry name" value="Beta-grasp_dom_sf"/>
</dbReference>
<gene>
    <name evidence="1" type="primary">moaD</name>
    <name evidence="1" type="ORF">ACFODX_14820</name>
</gene>
<dbReference type="SUPFAM" id="SSF54285">
    <property type="entry name" value="MoaD/ThiS"/>
    <property type="match status" value="1"/>
</dbReference>
<proteinExistence type="predicted"/>
<dbReference type="CDD" id="cd00754">
    <property type="entry name" value="Ubl_MoaD"/>
    <property type="match status" value="1"/>
</dbReference>
<evidence type="ECO:0000313" key="2">
    <source>
        <dbReference type="Proteomes" id="UP001595555"/>
    </source>
</evidence>
<evidence type="ECO:0000313" key="1">
    <source>
        <dbReference type="EMBL" id="MFC3116840.1"/>
    </source>
</evidence>
<comment type="caution">
    <text evidence="1">The sequence shown here is derived from an EMBL/GenBank/DDBJ whole genome shotgun (WGS) entry which is preliminary data.</text>
</comment>
<reference evidence="2" key="1">
    <citation type="journal article" date="2019" name="Int. J. Syst. Evol. Microbiol.">
        <title>The Global Catalogue of Microorganisms (GCM) 10K type strain sequencing project: providing services to taxonomists for standard genome sequencing and annotation.</title>
        <authorList>
            <consortium name="The Broad Institute Genomics Platform"/>
            <consortium name="The Broad Institute Genome Sequencing Center for Infectious Disease"/>
            <person name="Wu L."/>
            <person name="Ma J."/>
        </authorList>
    </citation>
    <scope>NUCLEOTIDE SEQUENCE [LARGE SCALE GENOMIC DNA]</scope>
    <source>
        <strain evidence="2">KCTC 52237</strain>
    </source>
</reference>
<name>A0ABV7FJS8_9GAMM</name>
<organism evidence="1 2">
    <name type="scientific">Cellvibrio fontiphilus</name>
    <dbReference type="NCBI Taxonomy" id="1815559"/>
    <lineage>
        <taxon>Bacteria</taxon>
        <taxon>Pseudomonadati</taxon>
        <taxon>Pseudomonadota</taxon>
        <taxon>Gammaproteobacteria</taxon>
        <taxon>Cellvibrionales</taxon>
        <taxon>Cellvibrionaceae</taxon>
        <taxon>Cellvibrio</taxon>
    </lineage>
</organism>
<accession>A0ABV7FJS8</accession>
<dbReference type="InterPro" id="IPR016155">
    <property type="entry name" value="Mopterin_synth/thiamin_S_b"/>
</dbReference>
<dbReference type="InterPro" id="IPR003749">
    <property type="entry name" value="ThiS/MoaD-like"/>
</dbReference>
<keyword evidence="2" id="KW-1185">Reference proteome</keyword>
<dbReference type="NCBIfam" id="TIGR01682">
    <property type="entry name" value="moaD"/>
    <property type="match status" value="1"/>
</dbReference>
<dbReference type="Pfam" id="PF02597">
    <property type="entry name" value="ThiS"/>
    <property type="match status" value="1"/>
</dbReference>
<dbReference type="EMBL" id="JBHRTF010000006">
    <property type="protein sequence ID" value="MFC3116840.1"/>
    <property type="molecule type" value="Genomic_DNA"/>
</dbReference>
<dbReference type="Proteomes" id="UP001595555">
    <property type="component" value="Unassembled WGS sequence"/>
</dbReference>
<sequence>MIRIVFLAQLREQLGCEGIEVQAAEAKSIDELKKYLCEINPHWKQFIESKKILIALNHQYVRSNLSLKAGDEVAFFPPVTGG</sequence>
<protein>
    <submittedName>
        <fullName evidence="1">Molybdopterin converting factor subunit 1</fullName>
    </submittedName>
</protein>
<dbReference type="Gene3D" id="3.10.20.30">
    <property type="match status" value="1"/>
</dbReference>